<dbReference type="NCBIfam" id="NF003807">
    <property type="entry name" value="PRK05395.1-4"/>
    <property type="match status" value="1"/>
</dbReference>
<feature type="binding site" evidence="8">
    <location>
        <position position="79"/>
    </location>
    <ligand>
        <name>substrate</name>
    </ligand>
</feature>
<comment type="similarity">
    <text evidence="4 8">Belongs to the type-II 3-dehydroquinase family.</text>
</comment>
<comment type="subunit">
    <text evidence="5 8">Homododecamer.</text>
</comment>
<gene>
    <name evidence="8" type="primary">aroQ</name>
    <name evidence="9" type="ORF">ASU30_171</name>
</gene>
<dbReference type="RefSeq" id="WP_020931569.1">
    <property type="nucleotide sequence ID" value="NZ_CP013212.1"/>
</dbReference>
<accession>A0A654M704</accession>
<dbReference type="Pfam" id="PF01220">
    <property type="entry name" value="DHquinase_II"/>
    <property type="match status" value="1"/>
</dbReference>
<reference evidence="10" key="1">
    <citation type="submission" date="2015-11" db="EMBL/GenBank/DDBJ databases">
        <title>Complete genome sequences of the obligate symbionts Candidatus Sulcia muelleri and Candidatus Nasuia deltocephalinicola from the pestiferous leafhopper, Macrosteles quadripunctulatus (Hemiptera: Cicadellidae).</title>
        <authorList>
            <person name="Bennett G.M."/>
            <person name="Abba S."/>
            <person name="Kube M."/>
            <person name="Marzachi C."/>
        </authorList>
    </citation>
    <scope>NUCLEOTIDE SEQUENCE [LARGE SCALE GENOMIC DNA]</scope>
    <source>
        <strain evidence="10">PUNC</strain>
    </source>
</reference>
<name>A0A654M704_9FLAO</name>
<dbReference type="GO" id="GO:0019631">
    <property type="term" value="P:quinate catabolic process"/>
    <property type="evidence" value="ECO:0007669"/>
    <property type="project" value="TreeGrafter"/>
</dbReference>
<evidence type="ECO:0000313" key="9">
    <source>
        <dbReference type="EMBL" id="ALP70232.1"/>
    </source>
</evidence>
<dbReference type="InterPro" id="IPR036441">
    <property type="entry name" value="DHquinase_II_sf"/>
</dbReference>
<dbReference type="EMBL" id="CP013212">
    <property type="protein sequence ID" value="ALP70232.1"/>
    <property type="molecule type" value="Genomic_DNA"/>
</dbReference>
<reference evidence="9 10" key="2">
    <citation type="journal article" date="2016" name="Genome Announc.">
        <title>Complete Genome Sequences of the Obligate Symbionts 'Candidatus Sulcia muelleri' and 'Ca. Nasuia deltocephalinicola' from the Pestiferous Leafhopper Macrosteles quadripunctulatus (Hemiptera: Cicadellidae).</title>
        <authorList>
            <person name="Bennett G.M."/>
            <person name="Abba S."/>
            <person name="Kube M."/>
            <person name="Marzachi C."/>
        </authorList>
    </citation>
    <scope>NUCLEOTIDE SEQUENCE [LARGE SCALE GENOMIC DNA]</scope>
    <source>
        <strain evidence="9 10">PUNC</strain>
    </source>
</reference>
<dbReference type="AlphaFoldDB" id="A0A654M704"/>
<evidence type="ECO:0000256" key="5">
    <source>
        <dbReference type="ARBA" id="ARBA00011193"/>
    </source>
</evidence>
<dbReference type="GO" id="GO:0009073">
    <property type="term" value="P:aromatic amino acid family biosynthetic process"/>
    <property type="evidence" value="ECO:0007669"/>
    <property type="project" value="UniProtKB-KW"/>
</dbReference>
<evidence type="ECO:0000256" key="8">
    <source>
        <dbReference type="HAMAP-Rule" id="MF_00169"/>
    </source>
</evidence>
<comment type="catalytic activity">
    <reaction evidence="1 8">
        <text>3-dehydroquinate = 3-dehydroshikimate + H2O</text>
        <dbReference type="Rhea" id="RHEA:21096"/>
        <dbReference type="ChEBI" id="CHEBI:15377"/>
        <dbReference type="ChEBI" id="CHEBI:16630"/>
        <dbReference type="ChEBI" id="CHEBI:32364"/>
        <dbReference type="EC" id="4.2.1.10"/>
    </reaction>
</comment>
<dbReference type="PROSITE" id="PS01029">
    <property type="entry name" value="DEHYDROQUINASE_II"/>
    <property type="match status" value="1"/>
</dbReference>
<proteinExistence type="inferred from homology"/>
<feature type="binding site" evidence="8">
    <location>
        <position position="73"/>
    </location>
    <ligand>
        <name>substrate</name>
    </ligand>
</feature>
<keyword evidence="8" id="KW-0028">Amino-acid biosynthesis</keyword>
<dbReference type="PANTHER" id="PTHR21272">
    <property type="entry name" value="CATABOLIC 3-DEHYDROQUINASE"/>
    <property type="match status" value="1"/>
</dbReference>
<keyword evidence="8" id="KW-0057">Aromatic amino acid biosynthesis</keyword>
<sequence>MKKIAIINGPNLNLLGKREPEVYGRYKFEEFIFKFKKKINNLAKIFFYQSNHEGEIIDILHNIGFEYHGIIINPGAYTHTSIAIADAIKSISTPVIEVHITNIFSREKIRNKSFITEVCKGSIFGFGLNSYKLGIFSFIKFLE</sequence>
<evidence type="ECO:0000256" key="6">
    <source>
        <dbReference type="ARBA" id="ARBA00012060"/>
    </source>
</evidence>
<dbReference type="GeneID" id="75050317"/>
<dbReference type="GO" id="GO:0003855">
    <property type="term" value="F:3-dehydroquinate dehydratase activity"/>
    <property type="evidence" value="ECO:0007669"/>
    <property type="project" value="UniProtKB-UniRule"/>
</dbReference>
<dbReference type="NCBIfam" id="NF003806">
    <property type="entry name" value="PRK05395.1-3"/>
    <property type="match status" value="1"/>
</dbReference>
<dbReference type="PIRSF" id="PIRSF001399">
    <property type="entry name" value="DHquinase_II"/>
    <property type="match status" value="1"/>
</dbReference>
<dbReference type="NCBIfam" id="NF003805">
    <property type="entry name" value="PRK05395.1-2"/>
    <property type="match status" value="1"/>
</dbReference>
<evidence type="ECO:0000256" key="4">
    <source>
        <dbReference type="ARBA" id="ARBA00011037"/>
    </source>
</evidence>
<dbReference type="NCBIfam" id="TIGR01088">
    <property type="entry name" value="aroQ"/>
    <property type="match status" value="1"/>
</dbReference>
<dbReference type="UniPathway" id="UPA00053">
    <property type="reaction ID" value="UER00086"/>
</dbReference>
<evidence type="ECO:0000256" key="7">
    <source>
        <dbReference type="ARBA" id="ARBA00023239"/>
    </source>
</evidence>
<protein>
    <recommendedName>
        <fullName evidence="6 8">3-dehydroquinate dehydratase</fullName>
        <shortName evidence="8">3-dehydroquinase</shortName>
        <ecNumber evidence="6 8">4.2.1.10</ecNumber>
    </recommendedName>
    <alternativeName>
        <fullName evidence="8">Type II DHQase</fullName>
    </alternativeName>
</protein>
<keyword evidence="7 8" id="KW-0456">Lyase</keyword>
<comment type="function">
    <text evidence="2 8">Catalyzes a trans-dehydration via an enolate intermediate.</text>
</comment>
<evidence type="ECO:0000256" key="2">
    <source>
        <dbReference type="ARBA" id="ARBA00003924"/>
    </source>
</evidence>
<feature type="site" description="Transition state stabilizer" evidence="8">
    <location>
        <position position="18"/>
    </location>
</feature>
<evidence type="ECO:0000256" key="1">
    <source>
        <dbReference type="ARBA" id="ARBA00001864"/>
    </source>
</evidence>
<feature type="active site" description="Proton donor" evidence="8">
    <location>
        <position position="99"/>
    </location>
</feature>
<dbReference type="SUPFAM" id="SSF52304">
    <property type="entry name" value="Type II 3-dehydroquinate dehydratase"/>
    <property type="match status" value="1"/>
</dbReference>
<dbReference type="EC" id="4.2.1.10" evidence="6 8"/>
<dbReference type="CDD" id="cd00466">
    <property type="entry name" value="DHQase_II"/>
    <property type="match status" value="1"/>
</dbReference>
<dbReference type="InterPro" id="IPR001874">
    <property type="entry name" value="DHquinase_II"/>
</dbReference>
<dbReference type="GO" id="GO:0009423">
    <property type="term" value="P:chorismate biosynthetic process"/>
    <property type="evidence" value="ECO:0007669"/>
    <property type="project" value="UniProtKB-UniRule"/>
</dbReference>
<dbReference type="Gene3D" id="3.40.50.9100">
    <property type="entry name" value="Dehydroquinase, class II"/>
    <property type="match status" value="1"/>
</dbReference>
<dbReference type="Proteomes" id="UP000055698">
    <property type="component" value="Chromosome"/>
</dbReference>
<organism evidence="9 10">
    <name type="scientific">Candidatus Karelsulcia muelleri</name>
    <dbReference type="NCBI Taxonomy" id="336810"/>
    <lineage>
        <taxon>Bacteria</taxon>
        <taxon>Pseudomonadati</taxon>
        <taxon>Bacteroidota</taxon>
        <taxon>Flavobacteriia</taxon>
        <taxon>Flavobacteriales</taxon>
        <taxon>Candidatus Karelsulcia</taxon>
    </lineage>
</organism>
<evidence type="ECO:0000313" key="10">
    <source>
        <dbReference type="Proteomes" id="UP000055698"/>
    </source>
</evidence>
<dbReference type="InterPro" id="IPR018509">
    <property type="entry name" value="DHquinase_II_CS"/>
</dbReference>
<feature type="active site" description="Proton acceptor" evidence="8">
    <location>
        <position position="23"/>
    </location>
</feature>
<evidence type="ECO:0000256" key="3">
    <source>
        <dbReference type="ARBA" id="ARBA00004902"/>
    </source>
</evidence>
<feature type="binding site" evidence="8">
    <location>
        <position position="110"/>
    </location>
    <ligand>
        <name>substrate</name>
    </ligand>
</feature>
<dbReference type="GO" id="GO:0008652">
    <property type="term" value="P:amino acid biosynthetic process"/>
    <property type="evidence" value="ECO:0007669"/>
    <property type="project" value="UniProtKB-KW"/>
</dbReference>
<feature type="binding site" evidence="8">
    <location>
        <position position="86"/>
    </location>
    <ligand>
        <name>substrate</name>
    </ligand>
</feature>
<feature type="binding site" evidence="8">
    <location>
        <begin position="100"/>
        <end position="101"/>
    </location>
    <ligand>
        <name>substrate</name>
    </ligand>
</feature>
<dbReference type="PANTHER" id="PTHR21272:SF3">
    <property type="entry name" value="CATABOLIC 3-DEHYDROQUINASE"/>
    <property type="match status" value="1"/>
</dbReference>
<dbReference type="HAMAP" id="MF_00169">
    <property type="entry name" value="AroQ"/>
    <property type="match status" value="1"/>
</dbReference>
<comment type="pathway">
    <text evidence="3 8">Metabolic intermediate biosynthesis; chorismate biosynthesis; chorismate from D-erythrose 4-phosphate and phosphoenolpyruvate: step 3/7.</text>
</comment>